<reference evidence="8 9" key="1">
    <citation type="submission" date="2014-08" db="EMBL/GenBank/DDBJ databases">
        <authorList>
            <person name="Sisinthy S."/>
        </authorList>
    </citation>
    <scope>NUCLEOTIDE SEQUENCE [LARGE SCALE GENOMIC DNA]</scope>
    <source>
        <strain evidence="8 9">RuG17</strain>
    </source>
</reference>
<feature type="transmembrane region" description="Helical" evidence="7">
    <location>
        <begin position="41"/>
        <end position="62"/>
    </location>
</feature>
<comment type="similarity">
    <text evidence="2">Belongs to the nucleobase:cation symporter-2 (NCS2) (TC 2.A.40) family. Azg-like subfamily.</text>
</comment>
<organism evidence="8 9">
    <name type="scientific">Cryobacterium roopkundense</name>
    <dbReference type="NCBI Taxonomy" id="1001240"/>
    <lineage>
        <taxon>Bacteria</taxon>
        <taxon>Bacillati</taxon>
        <taxon>Actinomycetota</taxon>
        <taxon>Actinomycetes</taxon>
        <taxon>Micrococcales</taxon>
        <taxon>Microbacteriaceae</taxon>
        <taxon>Cryobacterium</taxon>
    </lineage>
</organism>
<feature type="transmembrane region" description="Helical" evidence="7">
    <location>
        <begin position="395"/>
        <end position="414"/>
    </location>
</feature>
<evidence type="ECO:0000256" key="4">
    <source>
        <dbReference type="ARBA" id="ARBA00022692"/>
    </source>
</evidence>
<dbReference type="InterPro" id="IPR045018">
    <property type="entry name" value="Azg-like"/>
</dbReference>
<feature type="transmembrane region" description="Helical" evidence="7">
    <location>
        <begin position="373"/>
        <end position="389"/>
    </location>
</feature>
<accession>A0A099JNP8</accession>
<dbReference type="InterPro" id="IPR006043">
    <property type="entry name" value="NCS2"/>
</dbReference>
<keyword evidence="5 7" id="KW-1133">Transmembrane helix</keyword>
<dbReference type="GO" id="GO:0012505">
    <property type="term" value="C:endomembrane system"/>
    <property type="evidence" value="ECO:0007669"/>
    <property type="project" value="UniProtKB-SubCell"/>
</dbReference>
<dbReference type="EMBL" id="JPXF01000009">
    <property type="protein sequence ID" value="KGJ79786.1"/>
    <property type="molecule type" value="Genomic_DNA"/>
</dbReference>
<feature type="transmembrane region" description="Helical" evidence="7">
    <location>
        <begin position="469"/>
        <end position="487"/>
    </location>
</feature>
<evidence type="ECO:0000256" key="6">
    <source>
        <dbReference type="ARBA" id="ARBA00023136"/>
    </source>
</evidence>
<dbReference type="RefSeq" id="WP_420827173.1">
    <property type="nucleotide sequence ID" value="NZ_JACHBQ010000001.1"/>
</dbReference>
<feature type="transmembrane region" description="Helical" evidence="7">
    <location>
        <begin position="82"/>
        <end position="100"/>
    </location>
</feature>
<keyword evidence="6 7" id="KW-0472">Membrane</keyword>
<keyword evidence="3" id="KW-0813">Transport</keyword>
<feature type="transmembrane region" description="Helical" evidence="7">
    <location>
        <begin position="199"/>
        <end position="221"/>
    </location>
</feature>
<dbReference type="eggNOG" id="COG2252">
    <property type="taxonomic scope" value="Bacteria"/>
</dbReference>
<proteinExistence type="inferred from homology"/>
<evidence type="ECO:0000313" key="9">
    <source>
        <dbReference type="Proteomes" id="UP000029864"/>
    </source>
</evidence>
<feature type="transmembrane region" description="Helical" evidence="7">
    <location>
        <begin position="291"/>
        <end position="309"/>
    </location>
</feature>
<feature type="transmembrane region" description="Helical" evidence="7">
    <location>
        <begin position="161"/>
        <end position="179"/>
    </location>
</feature>
<gene>
    <name evidence="8" type="ORF">GY21_03775</name>
</gene>
<name>A0A099JNP8_9MICO</name>
<protein>
    <submittedName>
        <fullName evidence="8">MFS transporter</fullName>
    </submittedName>
</protein>
<dbReference type="PANTHER" id="PTHR43337:SF1">
    <property type="entry name" value="XANTHINE_URACIL PERMEASE C887.17-RELATED"/>
    <property type="match status" value="1"/>
</dbReference>
<dbReference type="GO" id="GO:0005886">
    <property type="term" value="C:plasma membrane"/>
    <property type="evidence" value="ECO:0007669"/>
    <property type="project" value="TreeGrafter"/>
</dbReference>
<feature type="transmembrane region" description="Helical" evidence="7">
    <location>
        <begin position="228"/>
        <end position="247"/>
    </location>
</feature>
<dbReference type="STRING" id="1001240.GY21_03775"/>
<sequence>MPPESVPPAAAPPQASGLKARFDRYFEVTSRGSTWGREVRGGLVTFVTMAYIVILNPLILGGFSADQASVDVEGGWLPAEQVAAVTALTAGVMTILFGVVARLPYGFAAGLGINSFLAVSVVGQVTWQEAMGLVVINGLIIVLLASTGMRELIFNAVPRQLKIAITVGIGLFIAFIGLVDSGFVRSSGTASPPVQLGDAGSIATLPTAVFVVGLIIIGVLLARKVKAALLIGIVATTLIAIVLEAIFKVGPSFGTNPAGWNLNAPVLPTQVMSLPDLSLVGQVSFGAFERIGMLAAVMLVFTLVFTNFFDAMGTMTGLANEAGLADKNGNFPRLKSALIVEGIGAVAGGAASASSNTVFIESGAGIGEGARTGFANVITGVLFLAAMFFTPLTQIVPLEVAAAALVIVGAMMVSQIRHIDFAEFSIVLPVFLTIVVMPLTYSIANGIGAGFVSWVLVRSLSGKAKEISPLLWIVAAGFVLFFVRGPVEALLGA</sequence>
<feature type="transmembrane region" description="Helical" evidence="7">
    <location>
        <begin position="107"/>
        <end position="125"/>
    </location>
</feature>
<evidence type="ECO:0000256" key="2">
    <source>
        <dbReference type="ARBA" id="ARBA00005697"/>
    </source>
</evidence>
<evidence type="ECO:0000256" key="3">
    <source>
        <dbReference type="ARBA" id="ARBA00022448"/>
    </source>
</evidence>
<feature type="transmembrane region" description="Helical" evidence="7">
    <location>
        <begin position="131"/>
        <end position="149"/>
    </location>
</feature>
<dbReference type="Pfam" id="PF00860">
    <property type="entry name" value="Xan_ur_permease"/>
    <property type="match status" value="1"/>
</dbReference>
<dbReference type="GO" id="GO:0005345">
    <property type="term" value="F:purine nucleobase transmembrane transporter activity"/>
    <property type="evidence" value="ECO:0007669"/>
    <property type="project" value="TreeGrafter"/>
</dbReference>
<evidence type="ECO:0000256" key="1">
    <source>
        <dbReference type="ARBA" id="ARBA00004127"/>
    </source>
</evidence>
<keyword evidence="9" id="KW-1185">Reference proteome</keyword>
<comment type="subcellular location">
    <subcellularLocation>
        <location evidence="1">Endomembrane system</location>
        <topology evidence="1">Multi-pass membrane protein</topology>
    </subcellularLocation>
</comment>
<dbReference type="Proteomes" id="UP000029864">
    <property type="component" value="Unassembled WGS sequence"/>
</dbReference>
<evidence type="ECO:0000256" key="7">
    <source>
        <dbReference type="SAM" id="Phobius"/>
    </source>
</evidence>
<feature type="transmembrane region" description="Helical" evidence="7">
    <location>
        <begin position="426"/>
        <end position="457"/>
    </location>
</feature>
<evidence type="ECO:0000256" key="5">
    <source>
        <dbReference type="ARBA" id="ARBA00022989"/>
    </source>
</evidence>
<dbReference type="AlphaFoldDB" id="A0A099JNP8"/>
<evidence type="ECO:0000313" key="8">
    <source>
        <dbReference type="EMBL" id="KGJ79786.1"/>
    </source>
</evidence>
<dbReference type="PANTHER" id="PTHR43337">
    <property type="entry name" value="XANTHINE/URACIL PERMEASE C887.17-RELATED"/>
    <property type="match status" value="1"/>
</dbReference>
<keyword evidence="4 7" id="KW-0812">Transmembrane</keyword>
<comment type="caution">
    <text evidence="8">The sequence shown here is derived from an EMBL/GenBank/DDBJ whole genome shotgun (WGS) entry which is preliminary data.</text>
</comment>